<keyword evidence="2" id="KW-1185">Reference proteome</keyword>
<name>A0A8S0USY9_OLEEU</name>
<accession>A0A8S0USY9</accession>
<dbReference type="AlphaFoldDB" id="A0A8S0USY9"/>
<organism evidence="1 2">
    <name type="scientific">Olea europaea subsp. europaea</name>
    <dbReference type="NCBI Taxonomy" id="158383"/>
    <lineage>
        <taxon>Eukaryota</taxon>
        <taxon>Viridiplantae</taxon>
        <taxon>Streptophyta</taxon>
        <taxon>Embryophyta</taxon>
        <taxon>Tracheophyta</taxon>
        <taxon>Spermatophyta</taxon>
        <taxon>Magnoliopsida</taxon>
        <taxon>eudicotyledons</taxon>
        <taxon>Gunneridae</taxon>
        <taxon>Pentapetalae</taxon>
        <taxon>asterids</taxon>
        <taxon>lamiids</taxon>
        <taxon>Lamiales</taxon>
        <taxon>Oleaceae</taxon>
        <taxon>Oleeae</taxon>
        <taxon>Olea</taxon>
    </lineage>
</organism>
<gene>
    <name evidence="1" type="ORF">OLEA9_A086524</name>
</gene>
<sequence length="134" mass="15444">MDEQHDGNSCDFGCAEDPDFINSDHDFESEQDDIEYDRNVIDGVKIGLDRRQDEVNPERKECNDVEVDELELPSSDELLSQCSSDEGDSYHFPEFNFDQYMKNPQFEVGQIFSSASEFREAMRMYGALNGYKGK</sequence>
<comment type="caution">
    <text evidence="1">The sequence shown here is derived from an EMBL/GenBank/DDBJ whole genome shotgun (WGS) entry which is preliminary data.</text>
</comment>
<dbReference type="EMBL" id="CACTIH010009087">
    <property type="protein sequence ID" value="CAA3023330.1"/>
    <property type="molecule type" value="Genomic_DNA"/>
</dbReference>
<evidence type="ECO:0000313" key="2">
    <source>
        <dbReference type="Proteomes" id="UP000594638"/>
    </source>
</evidence>
<proteinExistence type="predicted"/>
<dbReference type="Proteomes" id="UP000594638">
    <property type="component" value="Unassembled WGS sequence"/>
</dbReference>
<dbReference type="Gramene" id="OE9A086524T1">
    <property type="protein sequence ID" value="OE9A086524C1"/>
    <property type="gene ID" value="OE9A086524"/>
</dbReference>
<evidence type="ECO:0000313" key="1">
    <source>
        <dbReference type="EMBL" id="CAA3023330.1"/>
    </source>
</evidence>
<reference evidence="1 2" key="1">
    <citation type="submission" date="2019-12" db="EMBL/GenBank/DDBJ databases">
        <authorList>
            <person name="Alioto T."/>
            <person name="Alioto T."/>
            <person name="Gomez Garrido J."/>
        </authorList>
    </citation>
    <scope>NUCLEOTIDE SEQUENCE [LARGE SCALE GENOMIC DNA]</scope>
</reference>
<dbReference type="OrthoDB" id="1002599at2759"/>
<protein>
    <submittedName>
        <fullName evidence="1">Uncharacterized protein</fullName>
    </submittedName>
</protein>